<dbReference type="Proteomes" id="UP000621168">
    <property type="component" value="Unassembled WGS sequence"/>
</dbReference>
<proteinExistence type="predicted"/>
<organism evidence="6 7">
    <name type="scientific">Corythaeola cristata</name>
    <name type="common">Great blue turaco</name>
    <dbReference type="NCBI Taxonomy" id="103954"/>
    <lineage>
        <taxon>Eukaryota</taxon>
        <taxon>Metazoa</taxon>
        <taxon>Chordata</taxon>
        <taxon>Craniata</taxon>
        <taxon>Vertebrata</taxon>
        <taxon>Euteleostomi</taxon>
        <taxon>Archelosauria</taxon>
        <taxon>Archosauria</taxon>
        <taxon>Dinosauria</taxon>
        <taxon>Saurischia</taxon>
        <taxon>Theropoda</taxon>
        <taxon>Coelurosauria</taxon>
        <taxon>Aves</taxon>
        <taxon>Neognathae</taxon>
        <taxon>Neoaves</taxon>
        <taxon>Otidimorphae</taxon>
        <taxon>Musophagiformes</taxon>
        <taxon>Musophagidae</taxon>
        <taxon>Corythaeola</taxon>
    </lineage>
</organism>
<comment type="subcellular location">
    <subcellularLocation>
        <location evidence="1">Golgi apparatus</location>
        <location evidence="1">trans-Golgi network</location>
    </subcellularLocation>
</comment>
<evidence type="ECO:0000256" key="3">
    <source>
        <dbReference type="ARBA" id="ARBA00022927"/>
    </source>
</evidence>
<dbReference type="PANTHER" id="PTHR10663:SF124">
    <property type="entry name" value="BREFELDIN A-INHIBITED GUANINE NUCLEOTIDE-EXCHANGE PROTEIN 2"/>
    <property type="match status" value="1"/>
</dbReference>
<dbReference type="GO" id="GO:0015031">
    <property type="term" value="P:protein transport"/>
    <property type="evidence" value="ECO:0007669"/>
    <property type="project" value="UniProtKB-KW"/>
</dbReference>
<evidence type="ECO:0000256" key="1">
    <source>
        <dbReference type="ARBA" id="ARBA00004601"/>
    </source>
</evidence>
<dbReference type="InterPro" id="IPR032691">
    <property type="entry name" value="Mon2/Sec7/BIG1-like_HUS"/>
</dbReference>
<gene>
    <name evidence="6" type="primary">Arfgef2_0</name>
    <name evidence="6" type="ORF">CORCRI_R09758</name>
</gene>
<dbReference type="GO" id="GO:0032012">
    <property type="term" value="P:regulation of ARF protein signal transduction"/>
    <property type="evidence" value="ECO:0007669"/>
    <property type="project" value="InterPro"/>
</dbReference>
<dbReference type="InterPro" id="IPR000904">
    <property type="entry name" value="Sec7_dom"/>
</dbReference>
<feature type="domain" description="SEC7" evidence="5">
    <location>
        <begin position="602"/>
        <end position="791"/>
    </location>
</feature>
<dbReference type="PANTHER" id="PTHR10663">
    <property type="entry name" value="GUANYL-NUCLEOTIDE EXCHANGE FACTOR"/>
    <property type="match status" value="1"/>
</dbReference>
<dbReference type="AlphaFoldDB" id="A0A851LS00"/>
<keyword evidence="3" id="KW-0653">Protein transport</keyword>
<dbReference type="OrthoDB" id="18431at2759"/>
<evidence type="ECO:0000256" key="2">
    <source>
        <dbReference type="ARBA" id="ARBA00022448"/>
    </source>
</evidence>
<feature type="non-terminal residue" evidence="6">
    <location>
        <position position="1009"/>
    </location>
</feature>
<keyword evidence="7" id="KW-1185">Reference proteome</keyword>
<dbReference type="SMART" id="SM00222">
    <property type="entry name" value="Sec7"/>
    <property type="match status" value="1"/>
</dbReference>
<reference evidence="6" key="1">
    <citation type="submission" date="2019-09" db="EMBL/GenBank/DDBJ databases">
        <title>Bird 10,000 Genomes (B10K) Project - Family phase.</title>
        <authorList>
            <person name="Zhang G."/>
        </authorList>
    </citation>
    <scope>NUCLEOTIDE SEQUENCE</scope>
    <source>
        <strain evidence="6">B10K-CU-031-40</strain>
    </source>
</reference>
<dbReference type="InterPro" id="IPR032629">
    <property type="entry name" value="DCB_dom"/>
</dbReference>
<accession>A0A851LS00</accession>
<dbReference type="PROSITE" id="PS50190">
    <property type="entry name" value="SEC7"/>
    <property type="match status" value="1"/>
</dbReference>
<dbReference type="InterPro" id="IPR016024">
    <property type="entry name" value="ARM-type_fold"/>
</dbReference>
<sequence>QDARTKSMFVSRALEKILAEKEAKRPPHGQLRRACQVALDEIKAELEKQREGTAAPPKANFIEADKYFLPFELACQSKSPRIVSTSLDCLQKLIAYGHITGNAPDSGAPGKRLIDRIVETICNCFQGPQTDEGVQLQIIKALLTAVTSPYIEIHEGTVLQTVRTCYNIYLASKNLINQTTAKATLTQMLNVIFTRMENQAIQESREVEKINQQKSQSPAIQVVSKSPKIGQLKHSYQEGKPTAPPRKEMVKGILEDVVKSAVKVAEEKQVTETVKALPALETADTTLSGSSNENVQTNGIPDDGQSVSSTDNLETDMSGHQAAAKFSHVLQKDAFLVFRSLCKLSMKPLGDGPPDPKSHELRSKVVSLQLLLSVLQNAGPVFRTHEMFINAIKQYLCVALSKNGVSSVPDVFELSLAIFLTLLSNFKTHLKMQIEVFFKEIFLNILETSSSSFEHKWMVIQTLTRICADAQCVVDIYVNYDCDLNAANIFERLVNDLSKIAQGRSGHELGMTPLQELSLRKKGLECLVSILKCMVEWSKDLYVNPNHQASLGSYKPSEQEMAEGKCLESAGRRSSVSSLDSTVSSGVGSVGTQTVVPDDPEQFEVIKQQKEIIEHGIELFNKKPKRGIQYLQEQGMLGTTAEDMAQFLHQEERLCSTQVGEFLGESNKFNKEVMYAYVDQLDFCGKDFVSALRIFLEGFRLPGEAQKIDRLMEKFAARYIECNQRQTLFASADTAYVLAYSIIMLTTDLHSPQVKNKMTKEQYIKMNRGINDSKDLPVEYLSTIYEEIEGKKIAMKETKEYAITTKCSKPSVANEKQRRLLYNLEMEQMAKTAKALMEAVSHAKAPFTSATHLDHVRPMFKLVWTPLLAAYSVGLQNCDDTEVASLCLEGIRCAIRIACIFGMQLERDAYVQALARFSLLTASSSITEMKQKNIDTIKTLITVAHTDGNYLGNSWHEILKCISQLELAQLIGTGVKTRYLSGTGREREGSIKGYASGGEEFMGLGLGKI</sequence>
<evidence type="ECO:0000256" key="4">
    <source>
        <dbReference type="SAM" id="MobiDB-lite"/>
    </source>
</evidence>
<protein>
    <submittedName>
        <fullName evidence="6">BIG2 protein</fullName>
    </submittedName>
</protein>
<name>A0A851LS00_CORCR</name>
<dbReference type="SUPFAM" id="SSF48425">
    <property type="entry name" value="Sec7 domain"/>
    <property type="match status" value="1"/>
</dbReference>
<dbReference type="Pfam" id="PF16213">
    <property type="entry name" value="DCB"/>
    <property type="match status" value="1"/>
</dbReference>
<dbReference type="CDD" id="cd00171">
    <property type="entry name" value="Sec7"/>
    <property type="match status" value="1"/>
</dbReference>
<dbReference type="Pfam" id="PF01369">
    <property type="entry name" value="Sec7"/>
    <property type="match status" value="1"/>
</dbReference>
<dbReference type="Gene3D" id="1.10.220.20">
    <property type="match status" value="1"/>
</dbReference>
<evidence type="ECO:0000259" key="5">
    <source>
        <dbReference type="PROSITE" id="PS50190"/>
    </source>
</evidence>
<evidence type="ECO:0000313" key="6">
    <source>
        <dbReference type="EMBL" id="NXC21298.1"/>
    </source>
</evidence>
<dbReference type="GO" id="GO:0005794">
    <property type="term" value="C:Golgi apparatus"/>
    <property type="evidence" value="ECO:0007669"/>
    <property type="project" value="UniProtKB-SubCell"/>
</dbReference>
<dbReference type="Gene3D" id="1.10.1000.11">
    <property type="entry name" value="Arf Nucleotide-binding Site Opener,domain 2"/>
    <property type="match status" value="1"/>
</dbReference>
<dbReference type="GO" id="GO:0005085">
    <property type="term" value="F:guanyl-nucleotide exchange factor activity"/>
    <property type="evidence" value="ECO:0007669"/>
    <property type="project" value="InterPro"/>
</dbReference>
<evidence type="ECO:0000313" key="7">
    <source>
        <dbReference type="Proteomes" id="UP000621168"/>
    </source>
</evidence>
<dbReference type="EMBL" id="WBMX01009293">
    <property type="protein sequence ID" value="NXC21298.1"/>
    <property type="molecule type" value="Genomic_DNA"/>
</dbReference>
<dbReference type="InterPro" id="IPR023394">
    <property type="entry name" value="Sec7_C_sf"/>
</dbReference>
<dbReference type="FunFam" id="1.10.1000.11:FF:000003">
    <property type="entry name" value="Brefeldin A-inhibited guanine nucleotide-exchange protein 1"/>
    <property type="match status" value="1"/>
</dbReference>
<comment type="caution">
    <text evidence="6">The sequence shown here is derived from an EMBL/GenBank/DDBJ whole genome shotgun (WGS) entry which is preliminary data.</text>
</comment>
<feature type="compositionally biased region" description="Polar residues" evidence="4">
    <location>
        <begin position="284"/>
        <end position="312"/>
    </location>
</feature>
<dbReference type="Pfam" id="PF12783">
    <property type="entry name" value="Sec7-like_HUS"/>
    <property type="match status" value="1"/>
</dbReference>
<dbReference type="SUPFAM" id="SSF48371">
    <property type="entry name" value="ARM repeat"/>
    <property type="match status" value="1"/>
</dbReference>
<feature type="non-terminal residue" evidence="6">
    <location>
        <position position="1"/>
    </location>
</feature>
<keyword evidence="2" id="KW-0813">Transport</keyword>
<dbReference type="FunFam" id="1.10.220.20:FF:000002">
    <property type="entry name" value="Brefeldin A-inhibited guanine nucleotide-exchange protein 1"/>
    <property type="match status" value="1"/>
</dbReference>
<dbReference type="InterPro" id="IPR035999">
    <property type="entry name" value="Sec7_dom_sf"/>
</dbReference>
<feature type="region of interest" description="Disordered" evidence="4">
    <location>
        <begin position="284"/>
        <end position="316"/>
    </location>
</feature>